<name>A0A4C1UP77_EUMVA</name>
<organism evidence="1 2">
    <name type="scientific">Eumeta variegata</name>
    <name type="common">Bagworm moth</name>
    <name type="synonym">Eumeta japonica</name>
    <dbReference type="NCBI Taxonomy" id="151549"/>
    <lineage>
        <taxon>Eukaryota</taxon>
        <taxon>Metazoa</taxon>
        <taxon>Ecdysozoa</taxon>
        <taxon>Arthropoda</taxon>
        <taxon>Hexapoda</taxon>
        <taxon>Insecta</taxon>
        <taxon>Pterygota</taxon>
        <taxon>Neoptera</taxon>
        <taxon>Endopterygota</taxon>
        <taxon>Lepidoptera</taxon>
        <taxon>Glossata</taxon>
        <taxon>Ditrysia</taxon>
        <taxon>Tineoidea</taxon>
        <taxon>Psychidae</taxon>
        <taxon>Oiketicinae</taxon>
        <taxon>Eumeta</taxon>
    </lineage>
</organism>
<reference evidence="1 2" key="1">
    <citation type="journal article" date="2019" name="Commun. Biol.">
        <title>The bagworm genome reveals a unique fibroin gene that provides high tensile strength.</title>
        <authorList>
            <person name="Kono N."/>
            <person name="Nakamura H."/>
            <person name="Ohtoshi R."/>
            <person name="Tomita M."/>
            <person name="Numata K."/>
            <person name="Arakawa K."/>
        </authorList>
    </citation>
    <scope>NUCLEOTIDE SEQUENCE [LARGE SCALE GENOMIC DNA]</scope>
</reference>
<comment type="caution">
    <text evidence="1">The sequence shown here is derived from an EMBL/GenBank/DDBJ whole genome shotgun (WGS) entry which is preliminary data.</text>
</comment>
<dbReference type="AlphaFoldDB" id="A0A4C1UP77"/>
<dbReference type="Proteomes" id="UP000299102">
    <property type="component" value="Unassembled WGS sequence"/>
</dbReference>
<sequence length="148" mass="16524">MDVEYAPSSFLLDDLVVNPNFVLTSNCGPGNFPDFDPKYTFNSNPSPTCGFDHGVVDSAPRPAFSSDTTIDHASDFNKWGKWRQECKAITDVLPTTSGDLEPCNKWYVQRDRSLFTSGHRQSLTGIACWLSQNNHHQIIAQIDTVNVQ</sequence>
<evidence type="ECO:0000313" key="1">
    <source>
        <dbReference type="EMBL" id="GBP27772.1"/>
    </source>
</evidence>
<evidence type="ECO:0000313" key="2">
    <source>
        <dbReference type="Proteomes" id="UP000299102"/>
    </source>
</evidence>
<protein>
    <submittedName>
        <fullName evidence="1">Uncharacterized protein</fullName>
    </submittedName>
</protein>
<accession>A0A4C1UP77</accession>
<keyword evidence="2" id="KW-1185">Reference proteome</keyword>
<dbReference type="EMBL" id="BGZK01000199">
    <property type="protein sequence ID" value="GBP27772.1"/>
    <property type="molecule type" value="Genomic_DNA"/>
</dbReference>
<gene>
    <name evidence="1" type="ORF">EVAR_94174_1</name>
</gene>
<proteinExistence type="predicted"/>